<reference evidence="2" key="1">
    <citation type="journal article" date="2020" name="Stud. Mycol.">
        <title>101 Dothideomycetes genomes: a test case for predicting lifestyles and emergence of pathogens.</title>
        <authorList>
            <person name="Haridas S."/>
            <person name="Albert R."/>
            <person name="Binder M."/>
            <person name="Bloem J."/>
            <person name="Labutti K."/>
            <person name="Salamov A."/>
            <person name="Andreopoulos B."/>
            <person name="Baker S."/>
            <person name="Barry K."/>
            <person name="Bills G."/>
            <person name="Bluhm B."/>
            <person name="Cannon C."/>
            <person name="Castanera R."/>
            <person name="Culley D."/>
            <person name="Daum C."/>
            <person name="Ezra D."/>
            <person name="Gonzalez J."/>
            <person name="Henrissat B."/>
            <person name="Kuo A."/>
            <person name="Liang C."/>
            <person name="Lipzen A."/>
            <person name="Lutzoni F."/>
            <person name="Magnuson J."/>
            <person name="Mondo S."/>
            <person name="Nolan M."/>
            <person name="Ohm R."/>
            <person name="Pangilinan J."/>
            <person name="Park H.-J."/>
            <person name="Ramirez L."/>
            <person name="Alfaro M."/>
            <person name="Sun H."/>
            <person name="Tritt A."/>
            <person name="Yoshinaga Y."/>
            <person name="Zwiers L.-H."/>
            <person name="Turgeon B."/>
            <person name="Goodwin S."/>
            <person name="Spatafora J."/>
            <person name="Crous P."/>
            <person name="Grigoriev I."/>
        </authorList>
    </citation>
    <scope>NUCLEOTIDE SEQUENCE</scope>
    <source>
        <strain evidence="2">CBS 627.86</strain>
    </source>
</reference>
<evidence type="ECO:0000256" key="1">
    <source>
        <dbReference type="SAM" id="MobiDB-lite"/>
    </source>
</evidence>
<organism evidence="2 3">
    <name type="scientific">Lophiotrema nucula</name>
    <dbReference type="NCBI Taxonomy" id="690887"/>
    <lineage>
        <taxon>Eukaryota</taxon>
        <taxon>Fungi</taxon>
        <taxon>Dikarya</taxon>
        <taxon>Ascomycota</taxon>
        <taxon>Pezizomycotina</taxon>
        <taxon>Dothideomycetes</taxon>
        <taxon>Pleosporomycetidae</taxon>
        <taxon>Pleosporales</taxon>
        <taxon>Lophiotremataceae</taxon>
        <taxon>Lophiotrema</taxon>
    </lineage>
</organism>
<dbReference type="EMBL" id="ML977330">
    <property type="protein sequence ID" value="KAF2112775.1"/>
    <property type="molecule type" value="Genomic_DNA"/>
</dbReference>
<protein>
    <submittedName>
        <fullName evidence="2">Uncharacterized protein</fullName>
    </submittedName>
</protein>
<sequence length="151" mass="17085">MARSTSAHPATARSVPVPASRPAAAMSPSPNRDCSPWPPTQRCYNKETFEIIFNAWDWSKHRDGPSPDAVNTVLSFTVAEPAYMYKDDKDKAKWAWRFLILWFDRYLVEVYGDYAMLSHVPDWIMTTGIPKVLTGDGTGERGDGTVEREEE</sequence>
<proteinExistence type="predicted"/>
<evidence type="ECO:0000313" key="3">
    <source>
        <dbReference type="Proteomes" id="UP000799770"/>
    </source>
</evidence>
<name>A0A6A5Z043_9PLEO</name>
<dbReference type="AlphaFoldDB" id="A0A6A5Z043"/>
<keyword evidence="3" id="KW-1185">Reference proteome</keyword>
<dbReference type="Proteomes" id="UP000799770">
    <property type="component" value="Unassembled WGS sequence"/>
</dbReference>
<feature type="compositionally biased region" description="Low complexity" evidence="1">
    <location>
        <begin position="12"/>
        <end position="30"/>
    </location>
</feature>
<feature type="region of interest" description="Disordered" evidence="1">
    <location>
        <begin position="1"/>
        <end position="38"/>
    </location>
</feature>
<gene>
    <name evidence="2" type="ORF">BDV96DRAFT_664480</name>
</gene>
<evidence type="ECO:0000313" key="2">
    <source>
        <dbReference type="EMBL" id="KAF2112775.1"/>
    </source>
</evidence>
<accession>A0A6A5Z043</accession>